<dbReference type="EMBL" id="JARK01001699">
    <property type="protein sequence ID" value="EYB82294.1"/>
    <property type="molecule type" value="Genomic_DNA"/>
</dbReference>
<feature type="transmembrane region" description="Helical" evidence="1">
    <location>
        <begin position="12"/>
        <end position="34"/>
    </location>
</feature>
<sequence>MLSGCLQVKASLALYFSISCPLCKGIHVVVMLPQSAPREVGETEPISYLLCVTLSFDFFPRTVLIFCLDSRKEAAFSMLMVFPCFLRSMMLHDVVFLQEALRFCRSKPVEQI</sequence>
<dbReference type="AlphaFoldDB" id="A0A016RWD1"/>
<comment type="caution">
    <text evidence="2">The sequence shown here is derived from an EMBL/GenBank/DDBJ whole genome shotgun (WGS) entry which is preliminary data.</text>
</comment>
<keyword evidence="1" id="KW-0472">Membrane</keyword>
<name>A0A016RWD1_9BILA</name>
<feature type="transmembrane region" description="Helical" evidence="1">
    <location>
        <begin position="46"/>
        <end position="68"/>
    </location>
</feature>
<organism evidence="2 3">
    <name type="scientific">Ancylostoma ceylanicum</name>
    <dbReference type="NCBI Taxonomy" id="53326"/>
    <lineage>
        <taxon>Eukaryota</taxon>
        <taxon>Metazoa</taxon>
        <taxon>Ecdysozoa</taxon>
        <taxon>Nematoda</taxon>
        <taxon>Chromadorea</taxon>
        <taxon>Rhabditida</taxon>
        <taxon>Rhabditina</taxon>
        <taxon>Rhabditomorpha</taxon>
        <taxon>Strongyloidea</taxon>
        <taxon>Ancylostomatidae</taxon>
        <taxon>Ancylostomatinae</taxon>
        <taxon>Ancylostoma</taxon>
    </lineage>
</organism>
<protein>
    <submittedName>
        <fullName evidence="2">Uncharacterized protein</fullName>
    </submittedName>
</protein>
<evidence type="ECO:0000256" key="1">
    <source>
        <dbReference type="SAM" id="Phobius"/>
    </source>
</evidence>
<reference evidence="3" key="1">
    <citation type="journal article" date="2015" name="Nat. Genet.">
        <title>The genome and transcriptome of the zoonotic hookworm Ancylostoma ceylanicum identify infection-specific gene families.</title>
        <authorList>
            <person name="Schwarz E.M."/>
            <person name="Hu Y."/>
            <person name="Antoshechkin I."/>
            <person name="Miller M.M."/>
            <person name="Sternberg P.W."/>
            <person name="Aroian R.V."/>
        </authorList>
    </citation>
    <scope>NUCLEOTIDE SEQUENCE</scope>
    <source>
        <strain evidence="3">HY135</strain>
    </source>
</reference>
<dbReference type="Proteomes" id="UP000024635">
    <property type="component" value="Unassembled WGS sequence"/>
</dbReference>
<evidence type="ECO:0000313" key="3">
    <source>
        <dbReference type="Proteomes" id="UP000024635"/>
    </source>
</evidence>
<keyword evidence="1" id="KW-1133">Transmembrane helix</keyword>
<keyword evidence="1" id="KW-0812">Transmembrane</keyword>
<gene>
    <name evidence="2" type="primary">Acey_s0363.g3542</name>
    <name evidence="2" type="ORF">Y032_0363g3542</name>
</gene>
<evidence type="ECO:0000313" key="2">
    <source>
        <dbReference type="EMBL" id="EYB82294.1"/>
    </source>
</evidence>
<proteinExistence type="predicted"/>
<keyword evidence="3" id="KW-1185">Reference proteome</keyword>
<accession>A0A016RWD1</accession>